<dbReference type="EMBL" id="QYAZ01000001">
    <property type="protein sequence ID" value="KAB8125053.1"/>
    <property type="molecule type" value="Genomic_DNA"/>
</dbReference>
<name>A0ABQ6W0W7_9PROT</name>
<dbReference type="InterPro" id="IPR000868">
    <property type="entry name" value="Isochorismatase-like_dom"/>
</dbReference>
<reference evidence="9 10" key="1">
    <citation type="submission" date="2018-09" db="EMBL/GenBank/DDBJ databases">
        <title>Genome sequence and characterization of the bcs clusters for the production of nanocellulose from the low pH resistant strain Komagataeibacter medellinensis ID13488.</title>
        <authorList>
            <person name="Hernandez-Arriaga A.M."/>
            <person name="Del Cerro C."/>
            <person name="Urbina L."/>
            <person name="Eceiza A."/>
            <person name="Retegi A."/>
            <person name="Prieto M.A."/>
        </authorList>
    </citation>
    <scope>NUCLEOTIDE SEQUENCE [LARGE SCALE GENOMIC DNA]</scope>
    <source>
        <strain evidence="9 10">ID13488</strain>
    </source>
</reference>
<feature type="domain" description="Isochorismatase-like" evidence="8">
    <location>
        <begin position="17"/>
        <end position="182"/>
    </location>
</feature>
<dbReference type="InterPro" id="IPR052347">
    <property type="entry name" value="Isochorismatase_Nicotinamidase"/>
</dbReference>
<evidence type="ECO:0000259" key="8">
    <source>
        <dbReference type="Pfam" id="PF00857"/>
    </source>
</evidence>
<keyword evidence="4" id="KW-0378">Hydrolase</keyword>
<proteinExistence type="inferred from homology"/>
<evidence type="ECO:0000256" key="1">
    <source>
        <dbReference type="ARBA" id="ARBA00006336"/>
    </source>
</evidence>
<accession>A0ABQ6W0W7</accession>
<organism evidence="9 10">
    <name type="scientific">Komagataeibacter medellinensis</name>
    <dbReference type="NCBI Taxonomy" id="1177712"/>
    <lineage>
        <taxon>Bacteria</taxon>
        <taxon>Pseudomonadati</taxon>
        <taxon>Pseudomonadota</taxon>
        <taxon>Alphaproteobacteria</taxon>
        <taxon>Acetobacterales</taxon>
        <taxon>Acetobacteraceae</taxon>
        <taxon>Komagataeibacter</taxon>
    </lineage>
</organism>
<dbReference type="Proteomes" id="UP000427842">
    <property type="component" value="Unassembled WGS sequence"/>
</dbReference>
<comment type="similarity">
    <text evidence="1">Belongs to the isochorismatase family.</text>
</comment>
<sequence>MADARTGRMNPVTCTDALLVIDMQVDFLPGGALAVAGADGLVPLINRLSHLPFGVVVASQDWHPADHVSFETCGGPWPVHCVAGTRGAALAPGLDQAAMGVLLRKGLDPDTDSYSAFADNAHQYRTGLEGLLRERGISRVFVAGVALDYCVAHTARDARQAGFGTVVLHDACRAVAQDTQAVLAALDAQGINHAASVELLAQHTT</sequence>
<comment type="caution">
    <text evidence="9">The sequence shown here is derived from an EMBL/GenBank/DDBJ whole genome shotgun (WGS) entry which is preliminary data.</text>
</comment>
<evidence type="ECO:0000313" key="9">
    <source>
        <dbReference type="EMBL" id="KAB8125053.1"/>
    </source>
</evidence>
<evidence type="ECO:0000256" key="5">
    <source>
        <dbReference type="ARBA" id="ARBA00037900"/>
    </source>
</evidence>
<gene>
    <name evidence="9" type="ORF">D3W54_13555</name>
</gene>
<dbReference type="InterPro" id="IPR036380">
    <property type="entry name" value="Isochorismatase-like_sf"/>
</dbReference>
<keyword evidence="3" id="KW-0479">Metal-binding</keyword>
<keyword evidence="2" id="KW-0662">Pyridine nucleotide biosynthesis</keyword>
<evidence type="ECO:0000256" key="4">
    <source>
        <dbReference type="ARBA" id="ARBA00022801"/>
    </source>
</evidence>
<evidence type="ECO:0000256" key="7">
    <source>
        <dbReference type="ARBA" id="ARBA00043224"/>
    </source>
</evidence>
<dbReference type="Gene3D" id="3.40.50.850">
    <property type="entry name" value="Isochorismatase-like"/>
    <property type="match status" value="1"/>
</dbReference>
<keyword evidence="10" id="KW-1185">Reference proteome</keyword>
<evidence type="ECO:0000313" key="10">
    <source>
        <dbReference type="Proteomes" id="UP000427842"/>
    </source>
</evidence>
<dbReference type="SUPFAM" id="SSF52499">
    <property type="entry name" value="Isochorismatase-like hydrolases"/>
    <property type="match status" value="1"/>
</dbReference>
<protein>
    <recommendedName>
        <fullName evidence="6">nicotinamidase</fullName>
        <ecNumber evidence="6">3.5.1.19</ecNumber>
    </recommendedName>
    <alternativeName>
        <fullName evidence="7">Nicotinamide deamidase</fullName>
    </alternativeName>
</protein>
<evidence type="ECO:0000256" key="6">
    <source>
        <dbReference type="ARBA" id="ARBA00039017"/>
    </source>
</evidence>
<evidence type="ECO:0000256" key="2">
    <source>
        <dbReference type="ARBA" id="ARBA00022642"/>
    </source>
</evidence>
<dbReference type="PANTHER" id="PTHR11080">
    <property type="entry name" value="PYRAZINAMIDASE/NICOTINAMIDASE"/>
    <property type="match status" value="1"/>
</dbReference>
<comment type="pathway">
    <text evidence="5">Cofactor biosynthesis; nicotinate biosynthesis; nicotinate from nicotinamide: step 1/1.</text>
</comment>
<evidence type="ECO:0000256" key="3">
    <source>
        <dbReference type="ARBA" id="ARBA00022723"/>
    </source>
</evidence>
<dbReference type="PANTHER" id="PTHR11080:SF2">
    <property type="entry name" value="LD05707P"/>
    <property type="match status" value="1"/>
</dbReference>
<dbReference type="Pfam" id="PF00857">
    <property type="entry name" value="Isochorismatase"/>
    <property type="match status" value="1"/>
</dbReference>
<dbReference type="CDD" id="cd01011">
    <property type="entry name" value="nicotinamidase"/>
    <property type="match status" value="1"/>
</dbReference>
<dbReference type="EC" id="3.5.1.19" evidence="6"/>